<dbReference type="GO" id="GO:0032979">
    <property type="term" value="P:protein insertion into mitochondrial inner membrane from matrix"/>
    <property type="evidence" value="ECO:0007669"/>
    <property type="project" value="TreeGrafter"/>
</dbReference>
<dbReference type="InterPro" id="IPR001708">
    <property type="entry name" value="YidC/ALB3/OXA1/COX18"/>
</dbReference>
<evidence type="ECO:0000256" key="4">
    <source>
        <dbReference type="ARBA" id="ARBA00022989"/>
    </source>
</evidence>
<evidence type="ECO:0000256" key="6">
    <source>
        <dbReference type="RuleBase" id="RU003945"/>
    </source>
</evidence>
<protein>
    <recommendedName>
        <fullName evidence="8">PWWP domain-containing protein</fullName>
    </recommendedName>
</protein>
<dbReference type="Proteomes" id="UP000323506">
    <property type="component" value="Chromosome D09"/>
</dbReference>
<evidence type="ECO:0000313" key="9">
    <source>
        <dbReference type="EMBL" id="TYG52802.1"/>
    </source>
</evidence>
<keyword evidence="5 7" id="KW-0472">Membrane</keyword>
<sequence>MGSDALSMAECQNEMQKLFKEYGVTPFTPLKGIFIQGPIFVSFFLAISTMVEKMESFKFVGAYWFTDLSTPDSLYIFPVMTVLTFLLTVEIVSESQKRLPTEDKSGAGIRIHDNNEGEESSAVRFEGEVSLGELIWLKLFGETWWPAVVCLLLWLFDLATSSLFRPFKD</sequence>
<organism evidence="9 10">
    <name type="scientific">Gossypium darwinii</name>
    <name type="common">Darwin's cotton</name>
    <name type="synonym">Gossypium barbadense var. darwinii</name>
    <dbReference type="NCBI Taxonomy" id="34276"/>
    <lineage>
        <taxon>Eukaryota</taxon>
        <taxon>Viridiplantae</taxon>
        <taxon>Streptophyta</taxon>
        <taxon>Embryophyta</taxon>
        <taxon>Tracheophyta</taxon>
        <taxon>Spermatophyta</taxon>
        <taxon>Magnoliopsida</taxon>
        <taxon>eudicotyledons</taxon>
        <taxon>Gunneridae</taxon>
        <taxon>Pentapetalae</taxon>
        <taxon>rosids</taxon>
        <taxon>malvids</taxon>
        <taxon>Malvales</taxon>
        <taxon>Malvaceae</taxon>
        <taxon>Malvoideae</taxon>
        <taxon>Gossypium</taxon>
    </lineage>
</organism>
<dbReference type="AlphaFoldDB" id="A0A5D2BAU5"/>
<comment type="similarity">
    <text evidence="6">Belongs to the OXA1/ALB3/YidC family.</text>
</comment>
<name>A0A5D2BAU5_GOSDA</name>
<evidence type="ECO:0000256" key="1">
    <source>
        <dbReference type="ARBA" id="ARBA00004141"/>
    </source>
</evidence>
<evidence type="ECO:0000256" key="7">
    <source>
        <dbReference type="SAM" id="Phobius"/>
    </source>
</evidence>
<feature type="domain" description="PWWP" evidence="8">
    <location>
        <begin position="131"/>
        <end position="150"/>
    </location>
</feature>
<dbReference type="PROSITE" id="PS50812">
    <property type="entry name" value="PWWP"/>
    <property type="match status" value="1"/>
</dbReference>
<dbReference type="EMBL" id="CM017709">
    <property type="protein sequence ID" value="TYG52802.1"/>
    <property type="molecule type" value="Genomic_DNA"/>
</dbReference>
<comment type="subcellular location">
    <subcellularLocation>
        <location evidence="1 6">Membrane</location>
        <topology evidence="1 6">Multi-pass membrane protein</topology>
    </subcellularLocation>
</comment>
<evidence type="ECO:0000256" key="2">
    <source>
        <dbReference type="ARBA" id="ARBA00010583"/>
    </source>
</evidence>
<keyword evidence="10" id="KW-1185">Reference proteome</keyword>
<keyword evidence="3 6" id="KW-0812">Transmembrane</keyword>
<reference evidence="9 10" key="1">
    <citation type="submission" date="2019-06" db="EMBL/GenBank/DDBJ databases">
        <title>WGS assembly of Gossypium darwinii.</title>
        <authorList>
            <person name="Chen Z.J."/>
            <person name="Sreedasyam A."/>
            <person name="Ando A."/>
            <person name="Song Q."/>
            <person name="De L."/>
            <person name="Hulse-Kemp A."/>
            <person name="Ding M."/>
            <person name="Ye W."/>
            <person name="Kirkbride R."/>
            <person name="Jenkins J."/>
            <person name="Plott C."/>
            <person name="Lovell J."/>
            <person name="Lin Y.-M."/>
            <person name="Vaughn R."/>
            <person name="Liu B."/>
            <person name="Li W."/>
            <person name="Simpson S."/>
            <person name="Scheffler B."/>
            <person name="Saski C."/>
            <person name="Grover C."/>
            <person name="Hu G."/>
            <person name="Conover J."/>
            <person name="Carlson J."/>
            <person name="Shu S."/>
            <person name="Boston L."/>
            <person name="Williams M."/>
            <person name="Peterson D."/>
            <person name="Mcgee K."/>
            <person name="Jones D."/>
            <person name="Wendel J."/>
            <person name="Stelly D."/>
            <person name="Grimwood J."/>
            <person name="Schmutz J."/>
        </authorList>
    </citation>
    <scope>NUCLEOTIDE SEQUENCE [LARGE SCALE GENOMIC DNA]</scope>
    <source>
        <strain evidence="9">1808015.09</strain>
    </source>
</reference>
<dbReference type="GO" id="GO:0005743">
    <property type="term" value="C:mitochondrial inner membrane"/>
    <property type="evidence" value="ECO:0007669"/>
    <property type="project" value="TreeGrafter"/>
</dbReference>
<evidence type="ECO:0000259" key="8">
    <source>
        <dbReference type="PROSITE" id="PS50812"/>
    </source>
</evidence>
<dbReference type="Pfam" id="PF02096">
    <property type="entry name" value="60KD_IMP"/>
    <property type="match status" value="1"/>
</dbReference>
<dbReference type="GO" id="GO:0032977">
    <property type="term" value="F:membrane insertase activity"/>
    <property type="evidence" value="ECO:0007669"/>
    <property type="project" value="InterPro"/>
</dbReference>
<comment type="similarity">
    <text evidence="2">Belongs to the OXA1/ALB3/YidC (TC 2.A.9.2) family.</text>
</comment>
<dbReference type="InterPro" id="IPR000313">
    <property type="entry name" value="PWWP_dom"/>
</dbReference>
<accession>A0A5D2BAU5</accession>
<keyword evidence="4 7" id="KW-1133">Transmembrane helix</keyword>
<feature type="transmembrane region" description="Helical" evidence="7">
    <location>
        <begin position="144"/>
        <end position="164"/>
    </location>
</feature>
<feature type="transmembrane region" description="Helical" evidence="7">
    <location>
        <begin position="33"/>
        <end position="52"/>
    </location>
</feature>
<dbReference type="PANTHER" id="PTHR12428:SF34">
    <property type="entry name" value="MITOCHONDRIAL INNER MEMBRANE PROTEIN OXA1-LIKE"/>
    <property type="match status" value="1"/>
</dbReference>
<feature type="transmembrane region" description="Helical" evidence="7">
    <location>
        <begin position="73"/>
        <end position="92"/>
    </location>
</feature>
<evidence type="ECO:0000313" key="10">
    <source>
        <dbReference type="Proteomes" id="UP000323506"/>
    </source>
</evidence>
<evidence type="ECO:0000256" key="5">
    <source>
        <dbReference type="ARBA" id="ARBA00023136"/>
    </source>
</evidence>
<dbReference type="InterPro" id="IPR028055">
    <property type="entry name" value="YidC/Oxa/ALB_C"/>
</dbReference>
<evidence type="ECO:0000256" key="3">
    <source>
        <dbReference type="ARBA" id="ARBA00022692"/>
    </source>
</evidence>
<dbReference type="PANTHER" id="PTHR12428">
    <property type="entry name" value="OXA1"/>
    <property type="match status" value="1"/>
</dbReference>
<gene>
    <name evidence="9" type="ORF">ES288_D09G057400v1</name>
</gene>
<proteinExistence type="inferred from homology"/>